<organism evidence="5">
    <name type="scientific">bioreactor metagenome</name>
    <dbReference type="NCBI Taxonomy" id="1076179"/>
    <lineage>
        <taxon>unclassified sequences</taxon>
        <taxon>metagenomes</taxon>
        <taxon>ecological metagenomes</taxon>
    </lineage>
</organism>
<keyword evidence="2 5" id="KW-0489">Methyltransferase</keyword>
<comment type="caution">
    <text evidence="5">The sequence shown here is derived from an EMBL/GenBank/DDBJ whole genome shotgun (WGS) entry which is preliminary data.</text>
</comment>
<dbReference type="GO" id="GO:0006396">
    <property type="term" value="P:RNA processing"/>
    <property type="evidence" value="ECO:0007669"/>
    <property type="project" value="InterPro"/>
</dbReference>
<dbReference type="Pfam" id="PF08032">
    <property type="entry name" value="SpoU_sub_bind"/>
    <property type="match status" value="1"/>
</dbReference>
<evidence type="ECO:0000256" key="3">
    <source>
        <dbReference type="ARBA" id="ARBA00022679"/>
    </source>
</evidence>
<name>A0A644VQP2_9ZZZZ</name>
<comment type="similarity">
    <text evidence="1">Belongs to the class IV-like SAM-binding methyltransferase superfamily. RNA methyltransferase TrmH family.</text>
</comment>
<dbReference type="Gene3D" id="3.40.1280.10">
    <property type="match status" value="1"/>
</dbReference>
<dbReference type="InterPro" id="IPR029026">
    <property type="entry name" value="tRNA_m1G_MTases_N"/>
</dbReference>
<dbReference type="CDD" id="cd18103">
    <property type="entry name" value="SpoU-like_RlmB"/>
    <property type="match status" value="1"/>
</dbReference>
<dbReference type="SUPFAM" id="SSF75217">
    <property type="entry name" value="alpha/beta knot"/>
    <property type="match status" value="1"/>
</dbReference>
<reference evidence="5" key="1">
    <citation type="submission" date="2019-08" db="EMBL/GenBank/DDBJ databases">
        <authorList>
            <person name="Kucharzyk K."/>
            <person name="Murdoch R.W."/>
            <person name="Higgins S."/>
            <person name="Loffler F."/>
        </authorList>
    </citation>
    <scope>NUCLEOTIDE SEQUENCE</scope>
</reference>
<dbReference type="InterPro" id="IPR029064">
    <property type="entry name" value="Ribosomal_eL30-like_sf"/>
</dbReference>
<dbReference type="Gene3D" id="3.30.1330.30">
    <property type="match status" value="1"/>
</dbReference>
<feature type="domain" description="RNA 2-O ribose methyltransferase substrate binding" evidence="4">
    <location>
        <begin position="5"/>
        <end position="80"/>
    </location>
</feature>
<protein>
    <submittedName>
        <fullName evidence="5">Putative TrmH family tRNA/rRNA methyltransferase</fullName>
        <ecNumber evidence="5">2.1.1.-</ecNumber>
    </submittedName>
</protein>
<dbReference type="EC" id="2.1.1.-" evidence="5"/>
<dbReference type="InterPro" id="IPR001537">
    <property type="entry name" value="SpoU_MeTrfase"/>
</dbReference>
<dbReference type="GO" id="GO:0005829">
    <property type="term" value="C:cytosol"/>
    <property type="evidence" value="ECO:0007669"/>
    <property type="project" value="TreeGrafter"/>
</dbReference>
<dbReference type="InterPro" id="IPR029028">
    <property type="entry name" value="Alpha/beta_knot_MTases"/>
</dbReference>
<dbReference type="FunFam" id="3.40.1280.10:FF:000008">
    <property type="entry name" value="Group 3 RNA methyltransferase TrmH"/>
    <property type="match status" value="1"/>
</dbReference>
<evidence type="ECO:0000256" key="2">
    <source>
        <dbReference type="ARBA" id="ARBA00022603"/>
    </source>
</evidence>
<proteinExistence type="inferred from homology"/>
<evidence type="ECO:0000259" key="4">
    <source>
        <dbReference type="SMART" id="SM00967"/>
    </source>
</evidence>
<dbReference type="SMART" id="SM00967">
    <property type="entry name" value="SpoU_sub_bind"/>
    <property type="match status" value="1"/>
</dbReference>
<dbReference type="AlphaFoldDB" id="A0A644VQP2"/>
<dbReference type="GO" id="GO:0008173">
    <property type="term" value="F:RNA methyltransferase activity"/>
    <property type="evidence" value="ECO:0007669"/>
    <property type="project" value="InterPro"/>
</dbReference>
<dbReference type="PANTHER" id="PTHR46429:SF1">
    <property type="entry name" value="23S RRNA (GUANOSINE-2'-O-)-METHYLTRANSFERASE RLMB"/>
    <property type="match status" value="1"/>
</dbReference>
<dbReference type="InterPro" id="IPR013123">
    <property type="entry name" value="SpoU_subst-bd"/>
</dbReference>
<dbReference type="EMBL" id="VSSQ01000400">
    <property type="protein sequence ID" value="MPL93709.1"/>
    <property type="molecule type" value="Genomic_DNA"/>
</dbReference>
<dbReference type="InterPro" id="IPR004441">
    <property type="entry name" value="rRNA_MeTrfase_TrmH"/>
</dbReference>
<dbReference type="NCBIfam" id="TIGR00186">
    <property type="entry name" value="rRNA_methyl_3"/>
    <property type="match status" value="1"/>
</dbReference>
<gene>
    <name evidence="5" type="ORF">SDC9_39851</name>
</gene>
<dbReference type="SUPFAM" id="SSF55315">
    <property type="entry name" value="L30e-like"/>
    <property type="match status" value="1"/>
</dbReference>
<accession>A0A644VQP2</accession>
<sequence length="248" mass="26473">MSDEIIVGRNSVTEALRSGRSINKLLVQDGIKGGSIGEIINLAKEKRVLVEFVKAEKLDQMSQGIRHQGVIALGAPVRFYELDEVLEAVNSKGEVPFLLLFDELQDPQNVGALIRTADAAGVHGILMPQRRSCPLNAVVAKISAGAVEYVPVVKIGNITQTINDLKAKGFWIIGADMEGTVNYFDANLTGPIVLVIGAEGKGLGRLVAENCDSLVKIPMSGGISSLNASAAGAILLYEVVRQRKINTK</sequence>
<evidence type="ECO:0000256" key="1">
    <source>
        <dbReference type="ARBA" id="ARBA00007228"/>
    </source>
</evidence>
<dbReference type="Pfam" id="PF00588">
    <property type="entry name" value="SpoU_methylase"/>
    <property type="match status" value="1"/>
</dbReference>
<keyword evidence="3 5" id="KW-0808">Transferase</keyword>
<evidence type="ECO:0000313" key="5">
    <source>
        <dbReference type="EMBL" id="MPL93709.1"/>
    </source>
</evidence>
<dbReference type="PANTHER" id="PTHR46429">
    <property type="entry name" value="23S RRNA (GUANOSINE-2'-O-)-METHYLTRANSFERASE RLMB"/>
    <property type="match status" value="1"/>
</dbReference>
<dbReference type="GO" id="GO:0003723">
    <property type="term" value="F:RNA binding"/>
    <property type="evidence" value="ECO:0007669"/>
    <property type="project" value="InterPro"/>
</dbReference>
<dbReference type="GO" id="GO:0032259">
    <property type="term" value="P:methylation"/>
    <property type="evidence" value="ECO:0007669"/>
    <property type="project" value="UniProtKB-KW"/>
</dbReference>